<accession>B3R044</accession>
<dbReference type="KEGG" id="pml:ATP_00021"/>
<organism evidence="4">
    <name type="scientific">Phytoplasma mali (strain AT)</name>
    <dbReference type="NCBI Taxonomy" id="482235"/>
    <lineage>
        <taxon>Bacteria</taxon>
        <taxon>Bacillati</taxon>
        <taxon>Mycoplasmatota</taxon>
        <taxon>Mollicutes</taxon>
        <taxon>Acholeplasmatales</taxon>
        <taxon>Acholeplasmataceae</taxon>
        <taxon>Candidatus Phytoplasma</taxon>
        <taxon>16SrX (Apple proliferation group)</taxon>
    </lineage>
</organism>
<evidence type="ECO:0000313" key="2">
    <source>
        <dbReference type="EMBL" id="CAP18208.1"/>
    </source>
</evidence>
<sequence length="191" mass="22930">MTLFKIFLKKKIFLFFLMFLFLMLYITINGVQQPAHKRETKYQLSVKLPSKLPSPSIKLLYKKDKEEHTIDNPTIQQVVDVVWEDKLSVCKVYTDTKRFVNGRIDLVKKWKDNDDNILQIEEMDSENSSSFKKAYRTNEKDSYNKILEFIIYQNLDSKEDYKSPTKTIEFTPIQPRTHHYLESKFFDFKQF</sequence>
<reference evidence="2 4" key="1">
    <citation type="journal article" date="2008" name="BMC Genomics">
        <title>The linear chromosome of the plant-pathogenic mycoplasma 'Candidatus Phytoplasma mali'.</title>
        <authorList>
            <person name="Kube M."/>
            <person name="Schneider B."/>
            <person name="Kuhl H."/>
            <person name="Dandekar T."/>
            <person name="Heitmann K."/>
            <person name="Migdoll A.M."/>
            <person name="Reinhardt R."/>
            <person name="Seemueller E."/>
        </authorList>
    </citation>
    <scope>NUCLEOTIDE SEQUENCE [LARGE SCALE GENOMIC DNA]</scope>
    <source>
        <strain evidence="2 4">AT</strain>
    </source>
</reference>
<keyword evidence="1" id="KW-0812">Transmembrane</keyword>
<name>B3R044_PHYMT</name>
<feature type="transmembrane region" description="Helical" evidence="1">
    <location>
        <begin position="12"/>
        <end position="31"/>
    </location>
</feature>
<dbReference type="KEGG" id="pml:ATP_00477"/>
<keyword evidence="1" id="KW-1133">Transmembrane helix</keyword>
<dbReference type="Proteomes" id="UP000002020">
    <property type="component" value="Chromosome"/>
</dbReference>
<proteinExistence type="predicted"/>
<keyword evidence="4" id="KW-1185">Reference proteome</keyword>
<keyword evidence="1" id="KW-0472">Membrane</keyword>
<dbReference type="AlphaFoldDB" id="B3R044"/>
<dbReference type="EMBL" id="CU469464">
    <property type="protein sequence ID" value="CAP18664.1"/>
    <property type="molecule type" value="Genomic_DNA"/>
</dbReference>
<evidence type="ECO:0000256" key="1">
    <source>
        <dbReference type="SAM" id="Phobius"/>
    </source>
</evidence>
<protein>
    <submittedName>
        <fullName evidence="2">Uncharacterized protein</fullName>
    </submittedName>
</protein>
<dbReference type="HOGENOM" id="CLU_1418899_0_0_14"/>
<evidence type="ECO:0000313" key="3">
    <source>
        <dbReference type="EMBL" id="CAP18664.1"/>
    </source>
</evidence>
<gene>
    <name evidence="2" type="ordered locus">ATP_00021</name>
    <name evidence="3" type="ordered locus">ATP_00477</name>
</gene>
<dbReference type="EMBL" id="CU469464">
    <property type="protein sequence ID" value="CAP18208.1"/>
    <property type="molecule type" value="Genomic_DNA"/>
</dbReference>
<evidence type="ECO:0000313" key="4">
    <source>
        <dbReference type="Proteomes" id="UP000002020"/>
    </source>
</evidence>